<dbReference type="Proteomes" id="UP000818029">
    <property type="component" value="Chromosome D01"/>
</dbReference>
<accession>A0A1U8L0P4</accession>
<dbReference type="RefSeq" id="XP_016706923.1">
    <property type="nucleotide sequence ID" value="XM_016851434.1"/>
</dbReference>
<protein>
    <recommendedName>
        <fullName evidence="1">Tf2-1-like SH3-like domain-containing protein</fullName>
    </recommendedName>
</protein>
<reference evidence="3" key="2">
    <citation type="submission" date="2025-08" db="UniProtKB">
        <authorList>
            <consortium name="RefSeq"/>
        </authorList>
    </citation>
    <scope>IDENTIFICATION</scope>
</reference>
<evidence type="ECO:0000313" key="3">
    <source>
        <dbReference type="RefSeq" id="XP_016706923.1"/>
    </source>
</evidence>
<dbReference type="KEGG" id="ghi:107921603"/>
<proteinExistence type="predicted"/>
<reference evidence="2" key="1">
    <citation type="journal article" date="2020" name="Nat. Genet.">
        <title>Genomic diversifications of five Gossypium allopolyploid species and their impact on cotton improvement.</title>
        <authorList>
            <person name="Chen Z.J."/>
            <person name="Sreedasyam A."/>
            <person name="Ando A."/>
            <person name="Song Q."/>
            <person name="De Santiago L.M."/>
            <person name="Hulse-Kemp A.M."/>
            <person name="Ding M."/>
            <person name="Ye W."/>
            <person name="Kirkbride R.C."/>
            <person name="Jenkins J."/>
            <person name="Plott C."/>
            <person name="Lovell J."/>
            <person name="Lin Y.M."/>
            <person name="Vaughn R."/>
            <person name="Liu B."/>
            <person name="Simpson S."/>
            <person name="Scheffler B.E."/>
            <person name="Wen L."/>
            <person name="Saski C.A."/>
            <person name="Grover C.E."/>
            <person name="Hu G."/>
            <person name="Conover J.L."/>
            <person name="Carlson J.W."/>
            <person name="Shu S."/>
            <person name="Boston L.B."/>
            <person name="Williams M."/>
            <person name="Peterson D.G."/>
            <person name="McGee K."/>
            <person name="Jones D.C."/>
            <person name="Wendel J.F."/>
            <person name="Stelly D.M."/>
            <person name="Grimwood J."/>
            <person name="Schmutz J."/>
        </authorList>
    </citation>
    <scope>NUCLEOTIDE SEQUENCE [LARGE SCALE GENOMIC DNA]</scope>
    <source>
        <strain evidence="2">cv. TM-1</strain>
    </source>
</reference>
<dbReference type="AlphaFoldDB" id="A0A1U8L0P4"/>
<sequence length="188" mass="22157">MQNTVVFSELSESKLVGTNLIHDMEDKLWIIHDYLKATLDLQKSYANLKGKDIEFAVGDQVFLKVSPWKKVLQFDRKGKLSPRFIKPYEIIERIGRVAYRLVLPPKLKKIHNIFHILMLRRYRSDPTYVITPCEVEIQPNLSYSEEAVKILARKVKELRNKRMSLVKDLWNRHGVEEATWETEESMKS</sequence>
<evidence type="ECO:0000259" key="1">
    <source>
        <dbReference type="Pfam" id="PF24626"/>
    </source>
</evidence>
<dbReference type="PANTHER" id="PTHR46148:SF44">
    <property type="entry name" value="GAG-POL POLYPROTEIN"/>
    <property type="match status" value="1"/>
</dbReference>
<keyword evidence="2" id="KW-1185">Reference proteome</keyword>
<name>A0A1U8L0P4_GOSHI</name>
<dbReference type="Pfam" id="PF24626">
    <property type="entry name" value="SH3_Tf2-1"/>
    <property type="match status" value="1"/>
</dbReference>
<dbReference type="PANTHER" id="PTHR46148">
    <property type="entry name" value="CHROMO DOMAIN-CONTAINING PROTEIN"/>
    <property type="match status" value="1"/>
</dbReference>
<organism evidence="2 3">
    <name type="scientific">Gossypium hirsutum</name>
    <name type="common">Upland cotton</name>
    <name type="synonym">Gossypium mexicanum</name>
    <dbReference type="NCBI Taxonomy" id="3635"/>
    <lineage>
        <taxon>Eukaryota</taxon>
        <taxon>Viridiplantae</taxon>
        <taxon>Streptophyta</taxon>
        <taxon>Embryophyta</taxon>
        <taxon>Tracheophyta</taxon>
        <taxon>Spermatophyta</taxon>
        <taxon>Magnoliopsida</taxon>
        <taxon>eudicotyledons</taxon>
        <taxon>Gunneridae</taxon>
        <taxon>Pentapetalae</taxon>
        <taxon>rosids</taxon>
        <taxon>malvids</taxon>
        <taxon>Malvales</taxon>
        <taxon>Malvaceae</taxon>
        <taxon>Malvoideae</taxon>
        <taxon>Gossypium</taxon>
    </lineage>
</organism>
<dbReference type="STRING" id="3635.A0A1U8L0P4"/>
<dbReference type="PaxDb" id="3635-A0A1U8L0P4"/>
<gene>
    <name evidence="3" type="primary">LOC107921603</name>
</gene>
<evidence type="ECO:0000313" key="2">
    <source>
        <dbReference type="Proteomes" id="UP000818029"/>
    </source>
</evidence>
<feature type="domain" description="Tf2-1-like SH3-like" evidence="1">
    <location>
        <begin position="58"/>
        <end position="123"/>
    </location>
</feature>
<dbReference type="InterPro" id="IPR056924">
    <property type="entry name" value="SH3_Tf2-1"/>
</dbReference>
<dbReference type="GeneID" id="107921603"/>